<evidence type="ECO:0000256" key="1">
    <source>
        <dbReference type="SAM" id="MobiDB-lite"/>
    </source>
</evidence>
<name>A0A9P4GU07_9PLEO</name>
<dbReference type="EMBL" id="ML976614">
    <property type="protein sequence ID" value="KAF1851036.1"/>
    <property type="molecule type" value="Genomic_DNA"/>
</dbReference>
<dbReference type="RefSeq" id="XP_040793599.1">
    <property type="nucleotide sequence ID" value="XM_040932524.1"/>
</dbReference>
<keyword evidence="3" id="KW-1185">Reference proteome</keyword>
<dbReference type="Proteomes" id="UP000800039">
    <property type="component" value="Unassembled WGS sequence"/>
</dbReference>
<evidence type="ECO:0000313" key="3">
    <source>
        <dbReference type="Proteomes" id="UP000800039"/>
    </source>
</evidence>
<comment type="caution">
    <text evidence="2">The sequence shown here is derived from an EMBL/GenBank/DDBJ whole genome shotgun (WGS) entry which is preliminary data.</text>
</comment>
<reference evidence="2" key="1">
    <citation type="submission" date="2020-01" db="EMBL/GenBank/DDBJ databases">
        <authorList>
            <consortium name="DOE Joint Genome Institute"/>
            <person name="Haridas S."/>
            <person name="Albert R."/>
            <person name="Binder M."/>
            <person name="Bloem J."/>
            <person name="Labutti K."/>
            <person name="Salamov A."/>
            <person name="Andreopoulos B."/>
            <person name="Baker S.E."/>
            <person name="Barry K."/>
            <person name="Bills G."/>
            <person name="Bluhm B.H."/>
            <person name="Cannon C."/>
            <person name="Castanera R."/>
            <person name="Culley D.E."/>
            <person name="Daum C."/>
            <person name="Ezra D."/>
            <person name="Gonzalez J.B."/>
            <person name="Henrissat B."/>
            <person name="Kuo A."/>
            <person name="Liang C."/>
            <person name="Lipzen A."/>
            <person name="Lutzoni F."/>
            <person name="Magnuson J."/>
            <person name="Mondo S."/>
            <person name="Nolan M."/>
            <person name="Ohm R."/>
            <person name="Pangilinan J."/>
            <person name="Park H.-J."/>
            <person name="Ramirez L."/>
            <person name="Alfaro M."/>
            <person name="Sun H."/>
            <person name="Tritt A."/>
            <person name="Yoshinaga Y."/>
            <person name="Zwiers L.-H."/>
            <person name="Turgeon B.G."/>
            <person name="Goodwin S.B."/>
            <person name="Spatafora J.W."/>
            <person name="Crous P.W."/>
            <person name="Grigoriev I.V."/>
        </authorList>
    </citation>
    <scope>NUCLEOTIDE SEQUENCE</scope>
    <source>
        <strain evidence="2">CBS 394.84</strain>
    </source>
</reference>
<dbReference type="GeneID" id="63849775"/>
<gene>
    <name evidence="2" type="ORF">K460DRAFT_361786</name>
</gene>
<dbReference type="OrthoDB" id="3672634at2759"/>
<organism evidence="2 3">
    <name type="scientific">Cucurbitaria berberidis CBS 394.84</name>
    <dbReference type="NCBI Taxonomy" id="1168544"/>
    <lineage>
        <taxon>Eukaryota</taxon>
        <taxon>Fungi</taxon>
        <taxon>Dikarya</taxon>
        <taxon>Ascomycota</taxon>
        <taxon>Pezizomycotina</taxon>
        <taxon>Dothideomycetes</taxon>
        <taxon>Pleosporomycetidae</taxon>
        <taxon>Pleosporales</taxon>
        <taxon>Pleosporineae</taxon>
        <taxon>Cucurbitariaceae</taxon>
        <taxon>Cucurbitaria</taxon>
    </lineage>
</organism>
<feature type="region of interest" description="Disordered" evidence="1">
    <location>
        <begin position="1"/>
        <end position="20"/>
    </location>
</feature>
<protein>
    <submittedName>
        <fullName evidence="2">Uncharacterized protein</fullName>
    </submittedName>
</protein>
<accession>A0A9P4GU07</accession>
<sequence>MRACPEGDTRWPPPESSYPRPLHLLLDEKREKRIYYHLIYKNSAPEANHWKQEIKSKAGLFYNQKFPPPPSIKKEGKTAHQIQQEKEQAEIENKGRARGAIIAAKMQRKLREISSGPRGTIWILEEENAELWSCIEFVQKASPPHYAVNLGATTERFEIFGLGLKGERDHILLMSQKVTAP</sequence>
<evidence type="ECO:0000313" key="2">
    <source>
        <dbReference type="EMBL" id="KAF1851036.1"/>
    </source>
</evidence>
<proteinExistence type="predicted"/>
<dbReference type="AlphaFoldDB" id="A0A9P4GU07"/>